<feature type="transmembrane region" description="Helical" evidence="9">
    <location>
        <begin position="288"/>
        <end position="305"/>
    </location>
</feature>
<feature type="transmembrane region" description="Helical" evidence="9">
    <location>
        <begin position="204"/>
        <end position="223"/>
    </location>
</feature>
<dbReference type="InterPro" id="IPR029020">
    <property type="entry name" value="Ammonium/urea_transptr"/>
</dbReference>
<evidence type="ECO:0000256" key="6">
    <source>
        <dbReference type="ARBA" id="ARBA00023136"/>
    </source>
</evidence>
<dbReference type="OrthoDB" id="9814202at2"/>
<reference evidence="12" key="1">
    <citation type="submission" date="2018-02" db="EMBL/GenBank/DDBJ databases">
        <authorList>
            <person name="Hausmann B."/>
        </authorList>
    </citation>
    <scope>NUCLEOTIDE SEQUENCE [LARGE SCALE GENOMIC DNA]</scope>
    <source>
        <strain evidence="12">Peat soil MAG SbF1</strain>
    </source>
</reference>
<dbReference type="AlphaFoldDB" id="A0A2U3LIS1"/>
<gene>
    <name evidence="11" type="primary">nrgA</name>
    <name evidence="11" type="ORF">SBF1_5310004</name>
</gene>
<sequence length="421" mass="44775">MTTLNAGDVSFVFLSTILVFLMTPGLALFYGGMVRKRNVLSIMMQSFAAIGLVTVIWVLFGYSLAFGPDHGHLIGGLDWVALKGVGLSPNPDYAPTIPHLLFFMFQLMFAIITPAVISGATAERLRFPAFILFVIFWSIFVYIPLAHWVWGVGGWMRNLGVLDFAGGTVVEMASGVSGLVAALVIGKRLKSGHEWSIPHHMPNVLLGGGLLWFGWFGFNAGGAMGANGVAVLALTTTQIAGAAGMVGWALVEWLHRRQITVFGAISGVIAALVAITPAAGFVSTSSSLLIGFIAGGICYFAVSILKAKLGYDDALDVFGIHGIGGTWGTIATGIFADLRLNPQGKNGWINGGGINPVLIQLLAVAATYVFTGLMTYLIVKVIAMITPLRATDDEQINGLDLTQHSENAYPDFEVNESVSSY</sequence>
<name>A0A2U3LIS1_9FIRM</name>
<keyword evidence="7 9" id="KW-0924">Ammonia transport</keyword>
<dbReference type="SUPFAM" id="SSF111352">
    <property type="entry name" value="Ammonium transporter"/>
    <property type="match status" value="1"/>
</dbReference>
<feature type="transmembrane region" description="Helical" evidence="9">
    <location>
        <begin position="97"/>
        <end position="117"/>
    </location>
</feature>
<feature type="transmembrane region" description="Helical" evidence="9">
    <location>
        <begin position="358"/>
        <end position="379"/>
    </location>
</feature>
<organism evidence="11 12">
    <name type="scientific">Candidatus Desulfosporosinus infrequens</name>
    <dbReference type="NCBI Taxonomy" id="2043169"/>
    <lineage>
        <taxon>Bacteria</taxon>
        <taxon>Bacillati</taxon>
        <taxon>Bacillota</taxon>
        <taxon>Clostridia</taxon>
        <taxon>Eubacteriales</taxon>
        <taxon>Desulfitobacteriaceae</taxon>
        <taxon>Desulfosporosinus</taxon>
    </lineage>
</organism>
<evidence type="ECO:0000256" key="7">
    <source>
        <dbReference type="ARBA" id="ARBA00023177"/>
    </source>
</evidence>
<evidence type="ECO:0000256" key="4">
    <source>
        <dbReference type="ARBA" id="ARBA00022692"/>
    </source>
</evidence>
<comment type="subcellular location">
    <subcellularLocation>
        <location evidence="9">Cell membrane</location>
        <topology evidence="9">Multi-pass membrane protein</topology>
    </subcellularLocation>
    <subcellularLocation>
        <location evidence="1">Membrane</location>
        <topology evidence="1">Multi-pass membrane protein</topology>
    </subcellularLocation>
</comment>
<feature type="transmembrane region" description="Helical" evidence="9">
    <location>
        <begin position="317"/>
        <end position="338"/>
    </location>
</feature>
<evidence type="ECO:0000256" key="1">
    <source>
        <dbReference type="ARBA" id="ARBA00004141"/>
    </source>
</evidence>
<dbReference type="PROSITE" id="PS01219">
    <property type="entry name" value="AMMONIUM_TRANSP"/>
    <property type="match status" value="1"/>
</dbReference>
<evidence type="ECO:0000256" key="5">
    <source>
        <dbReference type="ARBA" id="ARBA00022989"/>
    </source>
</evidence>
<feature type="transmembrane region" description="Helical" evidence="9">
    <location>
        <begin position="229"/>
        <end position="250"/>
    </location>
</feature>
<dbReference type="InterPro" id="IPR001905">
    <property type="entry name" value="Ammonium_transpt"/>
</dbReference>
<evidence type="ECO:0000256" key="3">
    <source>
        <dbReference type="ARBA" id="ARBA00022448"/>
    </source>
</evidence>
<evidence type="ECO:0000256" key="2">
    <source>
        <dbReference type="ARBA" id="ARBA00005887"/>
    </source>
</evidence>
<dbReference type="PANTHER" id="PTHR43029:SF10">
    <property type="entry name" value="AMMONIUM TRANSPORTER MEP2"/>
    <property type="match status" value="1"/>
</dbReference>
<feature type="transmembrane region" description="Helical" evidence="9">
    <location>
        <begin position="12"/>
        <end position="30"/>
    </location>
</feature>
<evidence type="ECO:0000256" key="9">
    <source>
        <dbReference type="RuleBase" id="RU362002"/>
    </source>
</evidence>
<dbReference type="PANTHER" id="PTHR43029">
    <property type="entry name" value="AMMONIUM TRANSPORTER MEP2"/>
    <property type="match status" value="1"/>
</dbReference>
<dbReference type="Proteomes" id="UP000238916">
    <property type="component" value="Unassembled WGS sequence"/>
</dbReference>
<feature type="transmembrane region" description="Helical" evidence="9">
    <location>
        <begin position="262"/>
        <end position="282"/>
    </location>
</feature>
<feature type="domain" description="Ammonium transporter AmtB-like" evidence="10">
    <location>
        <begin position="11"/>
        <end position="409"/>
    </location>
</feature>
<dbReference type="GO" id="GO:0008519">
    <property type="term" value="F:ammonium channel activity"/>
    <property type="evidence" value="ECO:0007669"/>
    <property type="project" value="InterPro"/>
</dbReference>
<dbReference type="GO" id="GO:0005886">
    <property type="term" value="C:plasma membrane"/>
    <property type="evidence" value="ECO:0007669"/>
    <property type="project" value="UniProtKB-SubCell"/>
</dbReference>
<dbReference type="Gene3D" id="1.10.3430.10">
    <property type="entry name" value="Ammonium transporter AmtB like domains"/>
    <property type="match status" value="1"/>
</dbReference>
<dbReference type="Pfam" id="PF00909">
    <property type="entry name" value="Ammonium_transp"/>
    <property type="match status" value="1"/>
</dbReference>
<dbReference type="NCBIfam" id="TIGR00836">
    <property type="entry name" value="amt"/>
    <property type="match status" value="1"/>
</dbReference>
<keyword evidence="5 9" id="KW-1133">Transmembrane helix</keyword>
<evidence type="ECO:0000256" key="8">
    <source>
        <dbReference type="ARBA" id="ARBA00050025"/>
    </source>
</evidence>
<evidence type="ECO:0000313" key="12">
    <source>
        <dbReference type="Proteomes" id="UP000238916"/>
    </source>
</evidence>
<accession>A0A2U3LIS1</accession>
<feature type="transmembrane region" description="Helical" evidence="9">
    <location>
        <begin position="42"/>
        <end position="65"/>
    </location>
</feature>
<dbReference type="InterPro" id="IPR024041">
    <property type="entry name" value="NH4_transpt_AmtB-like_dom"/>
</dbReference>
<evidence type="ECO:0000259" key="10">
    <source>
        <dbReference type="Pfam" id="PF00909"/>
    </source>
</evidence>
<dbReference type="InterPro" id="IPR018047">
    <property type="entry name" value="Ammonium_transpt_CS"/>
</dbReference>
<comment type="similarity">
    <text evidence="2 9">Belongs to the ammonia transporter channel (TC 1.A.11.2) family.</text>
</comment>
<feature type="transmembrane region" description="Helical" evidence="9">
    <location>
        <begin position="162"/>
        <end position="184"/>
    </location>
</feature>
<protein>
    <recommendedName>
        <fullName evidence="8 9">Ammonium transporter</fullName>
    </recommendedName>
</protein>
<keyword evidence="6 9" id="KW-0472">Membrane</keyword>
<feature type="transmembrane region" description="Helical" evidence="9">
    <location>
        <begin position="129"/>
        <end position="150"/>
    </location>
</feature>
<evidence type="ECO:0000313" key="11">
    <source>
        <dbReference type="EMBL" id="SPF51719.1"/>
    </source>
</evidence>
<proteinExistence type="inferred from homology"/>
<dbReference type="EMBL" id="OMOF01000481">
    <property type="protein sequence ID" value="SPF51719.1"/>
    <property type="molecule type" value="Genomic_DNA"/>
</dbReference>
<keyword evidence="3 9" id="KW-0813">Transport</keyword>
<keyword evidence="4 9" id="KW-0812">Transmembrane</keyword>